<keyword evidence="1" id="KW-1133">Transmembrane helix</keyword>
<reference evidence="2" key="1">
    <citation type="submission" date="2023-03" db="EMBL/GenBank/DDBJ databases">
        <title>Massive genome expansion in bonnet fungi (Mycena s.s.) driven by repeated elements and novel gene families across ecological guilds.</title>
        <authorList>
            <consortium name="Lawrence Berkeley National Laboratory"/>
            <person name="Harder C.B."/>
            <person name="Miyauchi S."/>
            <person name="Viragh M."/>
            <person name="Kuo A."/>
            <person name="Thoen E."/>
            <person name="Andreopoulos B."/>
            <person name="Lu D."/>
            <person name="Skrede I."/>
            <person name="Drula E."/>
            <person name="Henrissat B."/>
            <person name="Morin E."/>
            <person name="Kohler A."/>
            <person name="Barry K."/>
            <person name="LaButti K."/>
            <person name="Morin E."/>
            <person name="Salamov A."/>
            <person name="Lipzen A."/>
            <person name="Mereny Z."/>
            <person name="Hegedus B."/>
            <person name="Baldrian P."/>
            <person name="Stursova M."/>
            <person name="Weitz H."/>
            <person name="Taylor A."/>
            <person name="Grigoriev I.V."/>
            <person name="Nagy L.G."/>
            <person name="Martin F."/>
            <person name="Kauserud H."/>
        </authorList>
    </citation>
    <scope>NUCLEOTIDE SEQUENCE</scope>
    <source>
        <strain evidence="2">CBHHK002</strain>
    </source>
</reference>
<sequence length="210" mass="22847">MGAKYLCCLPLRLGVLVISFLQFITSAAVTGLLAYVLVLDAEDKASIQIPSRTRIIMIVLSGVYGLVAVISLTGFIGAIRKKESYVGIFLRLIQGFLAVQILLTLANVILYFVDKNEFNKLCIGSSTDQRVIDACNSSSNLALWTVIVSAVVPIIFSAYGVYIVSAYAQKLRSRDAFVFNPGYARVGDQDSYPLTHPPAYGNDPFAHKAV</sequence>
<dbReference type="AlphaFoldDB" id="A0AAD7A624"/>
<name>A0AAD7A624_9AGAR</name>
<protein>
    <recommendedName>
        <fullName evidence="4">Tetraspanin</fullName>
    </recommendedName>
</protein>
<accession>A0AAD7A624</accession>
<evidence type="ECO:0000256" key="1">
    <source>
        <dbReference type="SAM" id="Phobius"/>
    </source>
</evidence>
<proteinExistence type="predicted"/>
<feature type="transmembrane region" description="Helical" evidence="1">
    <location>
        <begin position="88"/>
        <end position="113"/>
    </location>
</feature>
<evidence type="ECO:0000313" key="3">
    <source>
        <dbReference type="Proteomes" id="UP001218218"/>
    </source>
</evidence>
<feature type="transmembrane region" description="Helical" evidence="1">
    <location>
        <begin position="141"/>
        <end position="164"/>
    </location>
</feature>
<comment type="caution">
    <text evidence="2">The sequence shown here is derived from an EMBL/GenBank/DDBJ whole genome shotgun (WGS) entry which is preliminary data.</text>
</comment>
<dbReference type="Proteomes" id="UP001218218">
    <property type="component" value="Unassembled WGS sequence"/>
</dbReference>
<dbReference type="EMBL" id="JARIHO010000014">
    <property type="protein sequence ID" value="KAJ7350383.1"/>
    <property type="molecule type" value="Genomic_DNA"/>
</dbReference>
<keyword evidence="3" id="KW-1185">Reference proteome</keyword>
<feature type="transmembrane region" description="Helical" evidence="1">
    <location>
        <begin position="55"/>
        <end position="76"/>
    </location>
</feature>
<feature type="transmembrane region" description="Helical" evidence="1">
    <location>
        <begin position="12"/>
        <end position="35"/>
    </location>
</feature>
<keyword evidence="1" id="KW-0812">Transmembrane</keyword>
<evidence type="ECO:0000313" key="2">
    <source>
        <dbReference type="EMBL" id="KAJ7350383.1"/>
    </source>
</evidence>
<keyword evidence="1" id="KW-0472">Membrane</keyword>
<gene>
    <name evidence="2" type="ORF">DFH08DRAFT_958068</name>
</gene>
<organism evidence="2 3">
    <name type="scientific">Mycena albidolilacea</name>
    <dbReference type="NCBI Taxonomy" id="1033008"/>
    <lineage>
        <taxon>Eukaryota</taxon>
        <taxon>Fungi</taxon>
        <taxon>Dikarya</taxon>
        <taxon>Basidiomycota</taxon>
        <taxon>Agaricomycotina</taxon>
        <taxon>Agaricomycetes</taxon>
        <taxon>Agaricomycetidae</taxon>
        <taxon>Agaricales</taxon>
        <taxon>Marasmiineae</taxon>
        <taxon>Mycenaceae</taxon>
        <taxon>Mycena</taxon>
    </lineage>
</organism>
<evidence type="ECO:0008006" key="4">
    <source>
        <dbReference type="Google" id="ProtNLM"/>
    </source>
</evidence>